<dbReference type="AlphaFoldDB" id="I7M102"/>
<feature type="domain" description="START" evidence="2">
    <location>
        <begin position="280"/>
        <end position="420"/>
    </location>
</feature>
<evidence type="ECO:0000313" key="3">
    <source>
        <dbReference type="EMBL" id="EAR93766.2"/>
    </source>
</evidence>
<dbReference type="GO" id="GO:0005737">
    <property type="term" value="C:cytoplasm"/>
    <property type="evidence" value="ECO:0007669"/>
    <property type="project" value="UniProtKB-ARBA"/>
</dbReference>
<feature type="region of interest" description="Disordered" evidence="1">
    <location>
        <begin position="81"/>
        <end position="109"/>
    </location>
</feature>
<dbReference type="Pfam" id="PF01852">
    <property type="entry name" value="START"/>
    <property type="match status" value="1"/>
</dbReference>
<dbReference type="PANTHER" id="PTHR19308:SF56">
    <property type="entry name" value="START DOMAIN-CONTAINING PROTEIN"/>
    <property type="match status" value="1"/>
</dbReference>
<evidence type="ECO:0000259" key="2">
    <source>
        <dbReference type="PROSITE" id="PS50848"/>
    </source>
</evidence>
<dbReference type="SUPFAM" id="SSF55961">
    <property type="entry name" value="Bet v1-like"/>
    <property type="match status" value="1"/>
</dbReference>
<organism evidence="3 4">
    <name type="scientific">Tetrahymena thermophila (strain SB210)</name>
    <dbReference type="NCBI Taxonomy" id="312017"/>
    <lineage>
        <taxon>Eukaryota</taxon>
        <taxon>Sar</taxon>
        <taxon>Alveolata</taxon>
        <taxon>Ciliophora</taxon>
        <taxon>Intramacronucleata</taxon>
        <taxon>Oligohymenophorea</taxon>
        <taxon>Hymenostomatida</taxon>
        <taxon>Tetrahymenina</taxon>
        <taxon>Tetrahymenidae</taxon>
        <taxon>Tetrahymena</taxon>
    </lineage>
</organism>
<sequence>MGQVCNKFMECFGTTQKEQISNHRGHAHYHRYNDQEEEDGSAINNDAIGSKKSKKVFYSQNQNQQSGSNNKVQKQKNLQNGNQEKLGVDQNNNQQYLDEDEEDSKQRAIKKNESSKYLLKHSNLSAIIEEDEHKDSFRQQSRKLSREAKKNYYKETYDSDKNCILILQNTESNHSLARFEENSFSLIHDIQFGEDIAKFLPDYEKLTAKAMENLTNILNKDYQEEGYTLENNKSETDDSGFYSQVYLKPTEDGKYKYFKIRTEYNLYNCTAREYLQFTTDPIRSMQNNPSIDAFNHVACHDDYHIIYILYKKVLICSPRDFIYLKYNKQIDNNTYISVQFSFETSEFPQYQGKERGIIVLSGSIITEELDSNGNKFIKLSNYAESNLKLTVQHKLMKTSTVKEVSKFINKMQELFLKQSTSQLPKM</sequence>
<dbReference type="InParanoid" id="I7M102"/>
<dbReference type="eggNOG" id="ENOG502SYHX">
    <property type="taxonomic scope" value="Eukaryota"/>
</dbReference>
<gene>
    <name evidence="3" type="ORF">TTHERM_00399380</name>
</gene>
<keyword evidence="4" id="KW-1185">Reference proteome</keyword>
<dbReference type="OrthoDB" id="295808at2759"/>
<accession>I7M102</accession>
<dbReference type="InterPro" id="IPR002913">
    <property type="entry name" value="START_lipid-bd_dom"/>
</dbReference>
<proteinExistence type="predicted"/>
<dbReference type="InterPro" id="IPR023393">
    <property type="entry name" value="START-like_dom_sf"/>
</dbReference>
<protein>
    <recommendedName>
        <fullName evidence="2">START domain-containing protein</fullName>
    </recommendedName>
</protein>
<evidence type="ECO:0000256" key="1">
    <source>
        <dbReference type="SAM" id="MobiDB-lite"/>
    </source>
</evidence>
<evidence type="ECO:0000313" key="4">
    <source>
        <dbReference type="Proteomes" id="UP000009168"/>
    </source>
</evidence>
<dbReference type="KEGG" id="tet:TTHERM_00399380"/>
<dbReference type="PROSITE" id="PS50848">
    <property type="entry name" value="START"/>
    <property type="match status" value="1"/>
</dbReference>
<reference evidence="4" key="1">
    <citation type="journal article" date="2006" name="PLoS Biol.">
        <title>Macronuclear genome sequence of the ciliate Tetrahymena thermophila, a model eukaryote.</title>
        <authorList>
            <person name="Eisen J.A."/>
            <person name="Coyne R.S."/>
            <person name="Wu M."/>
            <person name="Wu D."/>
            <person name="Thiagarajan M."/>
            <person name="Wortman J.R."/>
            <person name="Badger J.H."/>
            <person name="Ren Q."/>
            <person name="Amedeo P."/>
            <person name="Jones K.M."/>
            <person name="Tallon L.J."/>
            <person name="Delcher A.L."/>
            <person name="Salzberg S.L."/>
            <person name="Silva J.C."/>
            <person name="Haas B.J."/>
            <person name="Majoros W.H."/>
            <person name="Farzad M."/>
            <person name="Carlton J.M."/>
            <person name="Smith R.K. Jr."/>
            <person name="Garg J."/>
            <person name="Pearlman R.E."/>
            <person name="Karrer K.M."/>
            <person name="Sun L."/>
            <person name="Manning G."/>
            <person name="Elde N.C."/>
            <person name="Turkewitz A.P."/>
            <person name="Asai D.J."/>
            <person name="Wilkes D.E."/>
            <person name="Wang Y."/>
            <person name="Cai H."/>
            <person name="Collins K."/>
            <person name="Stewart B.A."/>
            <person name="Lee S.R."/>
            <person name="Wilamowska K."/>
            <person name="Weinberg Z."/>
            <person name="Ruzzo W.L."/>
            <person name="Wloga D."/>
            <person name="Gaertig J."/>
            <person name="Frankel J."/>
            <person name="Tsao C.-C."/>
            <person name="Gorovsky M.A."/>
            <person name="Keeling P.J."/>
            <person name="Waller R.F."/>
            <person name="Patron N.J."/>
            <person name="Cherry J.M."/>
            <person name="Stover N.A."/>
            <person name="Krieger C.J."/>
            <person name="del Toro C."/>
            <person name="Ryder H.F."/>
            <person name="Williamson S.C."/>
            <person name="Barbeau R.A."/>
            <person name="Hamilton E.P."/>
            <person name="Orias E."/>
        </authorList>
    </citation>
    <scope>NUCLEOTIDE SEQUENCE [LARGE SCALE GENOMIC DNA]</scope>
    <source>
        <strain evidence="4">SB210</strain>
    </source>
</reference>
<dbReference type="CDD" id="cd00177">
    <property type="entry name" value="START"/>
    <property type="match status" value="1"/>
</dbReference>
<dbReference type="InterPro" id="IPR051213">
    <property type="entry name" value="START_lipid_transfer"/>
</dbReference>
<dbReference type="RefSeq" id="XP_001014011.2">
    <property type="nucleotide sequence ID" value="XM_001014011.2"/>
</dbReference>
<name>I7M102_TETTS</name>
<dbReference type="Gene3D" id="3.30.530.20">
    <property type="match status" value="1"/>
</dbReference>
<dbReference type="EMBL" id="GG662719">
    <property type="protein sequence ID" value="EAR93766.2"/>
    <property type="molecule type" value="Genomic_DNA"/>
</dbReference>
<dbReference type="GO" id="GO:0008289">
    <property type="term" value="F:lipid binding"/>
    <property type="evidence" value="ECO:0007669"/>
    <property type="project" value="InterPro"/>
</dbReference>
<dbReference type="GeneID" id="7823481"/>
<dbReference type="Proteomes" id="UP000009168">
    <property type="component" value="Unassembled WGS sequence"/>
</dbReference>
<dbReference type="PANTHER" id="PTHR19308">
    <property type="entry name" value="PHOSPHATIDYLCHOLINE TRANSFER PROTEIN"/>
    <property type="match status" value="1"/>
</dbReference>